<accession>A0ABS1D9B8</accession>
<gene>
    <name evidence="1" type="ORF">CKO28_00710</name>
</gene>
<comment type="caution">
    <text evidence="1">The sequence shown here is derived from an EMBL/GenBank/DDBJ whole genome shotgun (WGS) entry which is preliminary data.</text>
</comment>
<proteinExistence type="predicted"/>
<dbReference type="Proteomes" id="UP001296873">
    <property type="component" value="Unassembled WGS sequence"/>
</dbReference>
<reference evidence="1 2" key="1">
    <citation type="journal article" date="2020" name="Microorganisms">
        <title>Osmotic Adaptation and Compatible Solute Biosynthesis of Phototrophic Bacteria as Revealed from Genome Analyses.</title>
        <authorList>
            <person name="Imhoff J.F."/>
            <person name="Rahn T."/>
            <person name="Kunzel S."/>
            <person name="Keller A."/>
            <person name="Neulinger S.C."/>
        </authorList>
    </citation>
    <scope>NUCLEOTIDE SEQUENCE [LARGE SCALE GENOMIC DNA]</scope>
    <source>
        <strain evidence="1 2">DSM 9895</strain>
    </source>
</reference>
<dbReference type="EMBL" id="NRRL01000001">
    <property type="protein sequence ID" value="MBK1666562.1"/>
    <property type="molecule type" value="Genomic_DNA"/>
</dbReference>
<organism evidence="1 2">
    <name type="scientific">Rhodovibrio sodomensis</name>
    <dbReference type="NCBI Taxonomy" id="1088"/>
    <lineage>
        <taxon>Bacteria</taxon>
        <taxon>Pseudomonadati</taxon>
        <taxon>Pseudomonadota</taxon>
        <taxon>Alphaproteobacteria</taxon>
        <taxon>Rhodospirillales</taxon>
        <taxon>Rhodovibrionaceae</taxon>
        <taxon>Rhodovibrio</taxon>
    </lineage>
</organism>
<protein>
    <recommendedName>
        <fullName evidence="3">DUF3990 domain-containing protein</fullName>
    </recommendedName>
</protein>
<keyword evidence="2" id="KW-1185">Reference proteome</keyword>
<dbReference type="RefSeq" id="WP_200338612.1">
    <property type="nucleotide sequence ID" value="NZ_NRRL01000001.1"/>
</dbReference>
<sequence>MTFTPWWAGLETVTLYHGTSEAHLPKIQEAGLTPPGLEDSALRALKRSIAPAIDLDEGAWAELYRSLTGGRLGGVLERSRTVYCVPAPDFARAAGYARSNAEDGGEVATIMRQGIEARTGARLSPRFQGSRSVVLQIEAPRAQCQAFRDLSDLAQRVHRAWSEGEDWTRGFETLEDLYADVTDFEVWVAGTIPPERISAVHPL</sequence>
<evidence type="ECO:0000313" key="2">
    <source>
        <dbReference type="Proteomes" id="UP001296873"/>
    </source>
</evidence>
<evidence type="ECO:0000313" key="1">
    <source>
        <dbReference type="EMBL" id="MBK1666562.1"/>
    </source>
</evidence>
<name>A0ABS1D9B8_9PROT</name>
<evidence type="ECO:0008006" key="3">
    <source>
        <dbReference type="Google" id="ProtNLM"/>
    </source>
</evidence>